<evidence type="ECO:0000313" key="2">
    <source>
        <dbReference type="Proteomes" id="UP001598138"/>
    </source>
</evidence>
<keyword evidence="2" id="KW-1185">Reference proteome</keyword>
<dbReference type="InterPro" id="IPR014917">
    <property type="entry name" value="DUF1800"/>
</dbReference>
<dbReference type="EMBL" id="JBBKXZ010000004">
    <property type="protein sequence ID" value="MFD3395130.1"/>
    <property type="molecule type" value="Genomic_DNA"/>
</dbReference>
<sequence length="608" mass="71154">MNSTLNKNPAKLPSAYDAFLKDNFDLKPLLESRNKTVDVKKTLAKYTGEFGYKQKRHLLNRVLVGYAERHMKDLDGLSLDQAIDLIFKKPDFGEPVNNYYHDFPPEAYKKKYLVDDVKPGEPFISKPYSKQEREGFVPEFAGAERLGAIDSWVYTSIYNQPTSVGWRLFLFFHTLVPFKDDGGRQKSTYYSMKLTFDAAWRSYKDYIIDVTLSERMLELLNLRYSKKEAPDENFAREIQELFTVGKRPFSKFTESDVKAAARLFVGWDSMYWENIVGEGYVTKNNYNEFNHDTGDKQFSKFYGNRLIKGKTGQDGGLIEMKEFFDMVFQTEEVAIHLCRRLVQFFVYPVINVYVDENIIKPMAEVLRKSNYSLAEALKVLLKSEYFFAEEFYNSMIKSPMEFSMGMYKEFEILKGHVGYDKFNTFFDEDKKQFDSKYLDPIYLAYRIFSQVKFHSIGRQGYSIGNPPSVSGWQAYYQEPVYDLIWINSDSIKRRKELGEAIAKNGLDFFDRPKVRFDVNLLLKKIKDPSNINSFIRELAFLILGVEINEKAFLRIKKSILGDNFPDYYWSDAVNSFQKNPNKDNFNVLYIRVGQILSQIFDLNEIHVF</sequence>
<dbReference type="Proteomes" id="UP001598138">
    <property type="component" value="Unassembled WGS sequence"/>
</dbReference>
<name>A0ABW6DGD2_9BACT</name>
<dbReference type="RefSeq" id="WP_377984003.1">
    <property type="nucleotide sequence ID" value="NZ_JBBKXZ010000004.1"/>
</dbReference>
<organism evidence="1 2">
    <name type="scientific">Aquirufa avitistagni</name>
    <dbReference type="NCBI Taxonomy" id="3104728"/>
    <lineage>
        <taxon>Bacteria</taxon>
        <taxon>Pseudomonadati</taxon>
        <taxon>Bacteroidota</taxon>
        <taxon>Cytophagia</taxon>
        <taxon>Cytophagales</taxon>
        <taxon>Flectobacillaceae</taxon>
        <taxon>Aquirufa</taxon>
    </lineage>
</organism>
<proteinExistence type="predicted"/>
<evidence type="ECO:0000313" key="1">
    <source>
        <dbReference type="EMBL" id="MFD3395130.1"/>
    </source>
</evidence>
<reference evidence="1 2" key="1">
    <citation type="submission" date="2024-03" db="EMBL/GenBank/DDBJ databases">
        <title>Aquirufa genome sequencing.</title>
        <authorList>
            <person name="Pitt A."/>
            <person name="Hahn M.W."/>
        </authorList>
    </citation>
    <scope>NUCLEOTIDE SEQUENCE [LARGE SCALE GENOMIC DNA]</scope>
    <source>
        <strain evidence="1 2">OSTEICH-129V</strain>
    </source>
</reference>
<accession>A0ABW6DGD2</accession>
<protein>
    <submittedName>
        <fullName evidence="1">DUF1800 family protein</fullName>
    </submittedName>
</protein>
<dbReference type="Pfam" id="PF08811">
    <property type="entry name" value="DUF1800"/>
    <property type="match status" value="1"/>
</dbReference>
<comment type="caution">
    <text evidence="1">The sequence shown here is derived from an EMBL/GenBank/DDBJ whole genome shotgun (WGS) entry which is preliminary data.</text>
</comment>
<gene>
    <name evidence="1" type="ORF">U0R10_10910</name>
</gene>